<keyword evidence="2" id="KW-0012">Acyltransferase</keyword>
<feature type="compositionally biased region" description="Basic and acidic residues" evidence="1">
    <location>
        <begin position="118"/>
        <end position="134"/>
    </location>
</feature>
<feature type="compositionally biased region" description="Basic and acidic residues" evidence="1">
    <location>
        <begin position="188"/>
        <end position="204"/>
    </location>
</feature>
<feature type="compositionally biased region" description="Basic and acidic residues" evidence="1">
    <location>
        <begin position="332"/>
        <end position="374"/>
    </location>
</feature>
<evidence type="ECO:0000256" key="1">
    <source>
        <dbReference type="SAM" id="MobiDB-lite"/>
    </source>
</evidence>
<feature type="compositionally biased region" description="Basic residues" evidence="1">
    <location>
        <begin position="108"/>
        <end position="117"/>
    </location>
</feature>
<feature type="compositionally biased region" description="Basic residues" evidence="1">
    <location>
        <begin position="1"/>
        <end position="12"/>
    </location>
</feature>
<feature type="non-terminal residue" evidence="2">
    <location>
        <position position="1"/>
    </location>
</feature>
<evidence type="ECO:0000313" key="2">
    <source>
        <dbReference type="EMBL" id="CAA9505701.1"/>
    </source>
</evidence>
<gene>
    <name evidence="2" type="ORF">AVDCRST_MAG17-1664</name>
</gene>
<dbReference type="EC" id="2.3.1.9" evidence="2"/>
<feature type="compositionally biased region" description="Basic and acidic residues" evidence="1">
    <location>
        <begin position="295"/>
        <end position="305"/>
    </location>
</feature>
<feature type="non-terminal residue" evidence="2">
    <location>
        <position position="390"/>
    </location>
</feature>
<keyword evidence="2" id="KW-0808">Transferase</keyword>
<dbReference type="GO" id="GO:0003985">
    <property type="term" value="F:acetyl-CoA C-acetyltransferase activity"/>
    <property type="evidence" value="ECO:0007669"/>
    <property type="project" value="UniProtKB-EC"/>
</dbReference>
<feature type="region of interest" description="Disordered" evidence="1">
    <location>
        <begin position="1"/>
        <end position="390"/>
    </location>
</feature>
<name>A0A6J4SUQ7_9ACTN</name>
<feature type="compositionally biased region" description="Basic residues" evidence="1">
    <location>
        <begin position="270"/>
        <end position="290"/>
    </location>
</feature>
<dbReference type="EMBL" id="CADCVV010000124">
    <property type="protein sequence ID" value="CAA9505701.1"/>
    <property type="molecule type" value="Genomic_DNA"/>
</dbReference>
<proteinExistence type="predicted"/>
<feature type="compositionally biased region" description="Basic residues" evidence="1">
    <location>
        <begin position="319"/>
        <end position="331"/>
    </location>
</feature>
<feature type="compositionally biased region" description="Basic and acidic residues" evidence="1">
    <location>
        <begin position="56"/>
        <end position="73"/>
    </location>
</feature>
<dbReference type="EC" id="2.3.1.16" evidence="2"/>
<sequence>VQRRGPRGRRRRGGPDPSRARPSREGLLQGHPPQRAAREVLHRGHRAVGNPRRGGRGRDLRLRPAVRRADVQRRSQRLAPGRPAGGDPGHHRRPPVRLGPAGGELRRRPDRRRRARRGDRIGRRAHGPHPDGRRLQVGRRGRLAMAAGADGQVQPRAPGDLGRDDRRPVGDPALRARRARPALASARARGDRGGPLRARDDPLRGQRRHLPGRPGHPSPDDPGEAGRAQAGVQGGRARHRRQLLADLRRRGCGAAHGALEGRGARAQAARSHHRSNHRRRRPRDHAHRPNPGHQEAARAQRDDHGRHRPRRDQRGLRLSGRRVAARARARHGPRERERRGDRPRAPARLDRRAVDHHPAARDGAHRQGDRARDHVLRRRARDGHDPPTDL</sequence>
<accession>A0A6J4SUQ7</accession>
<reference evidence="2" key="1">
    <citation type="submission" date="2020-02" db="EMBL/GenBank/DDBJ databases">
        <authorList>
            <person name="Meier V. D."/>
        </authorList>
    </citation>
    <scope>NUCLEOTIDE SEQUENCE</scope>
    <source>
        <strain evidence="2">AVDCRST_MAG17</strain>
    </source>
</reference>
<protein>
    <submittedName>
        <fullName evidence="2">3-ketoacyl-CoA thiolase @ Acetyl-CoA acetyltransferase</fullName>
        <ecNumber evidence="2">2.3.1.16</ecNumber>
        <ecNumber evidence="2">2.3.1.9</ecNumber>
    </submittedName>
</protein>
<dbReference type="AlphaFoldDB" id="A0A6J4SUQ7"/>
<organism evidence="2">
    <name type="scientific">uncultured Solirubrobacterales bacterium</name>
    <dbReference type="NCBI Taxonomy" id="768556"/>
    <lineage>
        <taxon>Bacteria</taxon>
        <taxon>Bacillati</taxon>
        <taxon>Actinomycetota</taxon>
        <taxon>Thermoleophilia</taxon>
        <taxon>Solirubrobacterales</taxon>
        <taxon>environmental samples</taxon>
    </lineage>
</organism>